<evidence type="ECO:0000313" key="3">
    <source>
        <dbReference type="Proteomes" id="UP000823388"/>
    </source>
</evidence>
<evidence type="ECO:0000256" key="1">
    <source>
        <dbReference type="SAM" id="MobiDB-lite"/>
    </source>
</evidence>
<reference evidence="2" key="1">
    <citation type="submission" date="2020-05" db="EMBL/GenBank/DDBJ databases">
        <title>WGS assembly of Panicum virgatum.</title>
        <authorList>
            <person name="Lovell J.T."/>
            <person name="Jenkins J."/>
            <person name="Shu S."/>
            <person name="Juenger T.E."/>
            <person name="Schmutz J."/>
        </authorList>
    </citation>
    <scope>NUCLEOTIDE SEQUENCE</scope>
    <source>
        <strain evidence="2">AP13</strain>
    </source>
</reference>
<dbReference type="AlphaFoldDB" id="A0A8T0PB96"/>
<sequence>MLHQVELRFDMHSRCLLYCLRAVKEAQPDKLLTILKKTVLTGSPGSGGVQFGKNLWHSPQKMGVGRQHTLQPLDPNARRGLNFKQWEKVQAASRYTSLPGRGARFGTNLKLDTAENSQVPDEVENELAKGAQNIAVSFQVLPLNASVHVIDEENRIRVSGSGLNSFNGTHEDSVTNKSDTGMGETPSMSQRPQLLKDQKSSFTVVRRTTQQN</sequence>
<accession>A0A8T0PB96</accession>
<dbReference type="Proteomes" id="UP000823388">
    <property type="component" value="Chromosome 8N"/>
</dbReference>
<organism evidence="2 3">
    <name type="scientific">Panicum virgatum</name>
    <name type="common">Blackwell switchgrass</name>
    <dbReference type="NCBI Taxonomy" id="38727"/>
    <lineage>
        <taxon>Eukaryota</taxon>
        <taxon>Viridiplantae</taxon>
        <taxon>Streptophyta</taxon>
        <taxon>Embryophyta</taxon>
        <taxon>Tracheophyta</taxon>
        <taxon>Spermatophyta</taxon>
        <taxon>Magnoliopsida</taxon>
        <taxon>Liliopsida</taxon>
        <taxon>Poales</taxon>
        <taxon>Poaceae</taxon>
        <taxon>PACMAD clade</taxon>
        <taxon>Panicoideae</taxon>
        <taxon>Panicodae</taxon>
        <taxon>Paniceae</taxon>
        <taxon>Panicinae</taxon>
        <taxon>Panicum</taxon>
        <taxon>Panicum sect. Hiantes</taxon>
    </lineage>
</organism>
<evidence type="ECO:0000313" key="2">
    <source>
        <dbReference type="EMBL" id="KAG2557939.1"/>
    </source>
</evidence>
<name>A0A8T0PB96_PANVG</name>
<gene>
    <name evidence="2" type="ORF">PVAP13_8NG101700</name>
</gene>
<keyword evidence="3" id="KW-1185">Reference proteome</keyword>
<protein>
    <submittedName>
        <fullName evidence="2">Uncharacterized protein</fullName>
    </submittedName>
</protein>
<dbReference type="EMBL" id="CM029052">
    <property type="protein sequence ID" value="KAG2557939.1"/>
    <property type="molecule type" value="Genomic_DNA"/>
</dbReference>
<proteinExistence type="predicted"/>
<feature type="compositionally biased region" description="Polar residues" evidence="1">
    <location>
        <begin position="200"/>
        <end position="212"/>
    </location>
</feature>
<comment type="caution">
    <text evidence="2">The sequence shown here is derived from an EMBL/GenBank/DDBJ whole genome shotgun (WGS) entry which is preliminary data.</text>
</comment>
<feature type="region of interest" description="Disordered" evidence="1">
    <location>
        <begin position="159"/>
        <end position="212"/>
    </location>
</feature>